<feature type="region of interest" description="Disordered" evidence="2">
    <location>
        <begin position="256"/>
        <end position="278"/>
    </location>
</feature>
<evidence type="ECO:0000313" key="4">
    <source>
        <dbReference type="Proteomes" id="UP000747542"/>
    </source>
</evidence>
<feature type="coiled-coil region" evidence="1">
    <location>
        <begin position="436"/>
        <end position="464"/>
    </location>
</feature>
<keyword evidence="1" id="KW-0175">Coiled coil</keyword>
<reference evidence="3" key="1">
    <citation type="journal article" date="2021" name="Sci. Adv.">
        <title>The American lobster genome reveals insights on longevity, neural, and immune adaptations.</title>
        <authorList>
            <person name="Polinski J.M."/>
            <person name="Zimin A.V."/>
            <person name="Clark K.F."/>
            <person name="Kohn A.B."/>
            <person name="Sadowski N."/>
            <person name="Timp W."/>
            <person name="Ptitsyn A."/>
            <person name="Khanna P."/>
            <person name="Romanova D.Y."/>
            <person name="Williams P."/>
            <person name="Greenwood S.J."/>
            <person name="Moroz L.L."/>
            <person name="Walt D.R."/>
            <person name="Bodnar A.G."/>
        </authorList>
    </citation>
    <scope>NUCLEOTIDE SEQUENCE</scope>
    <source>
        <strain evidence="3">GMGI-L3</strain>
    </source>
</reference>
<proteinExistence type="predicted"/>
<dbReference type="PANTHER" id="PTHR46409">
    <property type="entry name" value="HTH PSQ-TYPE DOMAIN-CONTAINING PROTEIN"/>
    <property type="match status" value="1"/>
</dbReference>
<gene>
    <name evidence="3" type="ORF">Hamer_G006907</name>
</gene>
<name>A0A8J5N3R3_HOMAM</name>
<sequence length="567" mass="62417">MILPPPAPHSPHHPLTASTTPSQPHLPTASTSPSLPPPAPHSPPPPHCPTSPHSLHLPHCLHLTAPTTLTAPTPHSLHQPSLPPPALTAPTTLTAPTSPLPPPPPHCPHSPLTASTTPHSPPPHCPHHPLTAHLPHCLHLTAPTSPSQPTSPLPHQPSQPPPHAPTSPSQPPPHCPTSSLPPPPSLPPTSLPPPHCPHQPLTAPTSPHCPHQPHCPTSLTASTSLTAPTSLPPPHRHIIAASEDLRRFTPNIIPRIRHRQVSENEEHDQKDDAISNKETNPLFPGYILDADNKELINDMIVPLLHQWTKANALFKPPVINQCRTIELKLTKLWHKAVETSLGKGNLARKNEFLHTLDTLFDILTCKCSIQLCSESNCSHTGKRENNSHIDCGCPREKKIPVLELEFIKAQRTKAEGQGSMQMGSIDYSETKKQIANAKKREQIREREQKKKMKSEEAIQREEELCQDVYHFFDIPPINVNATKLSELVDLSLEVLEPPLTTSLTSQELRNLKETPMQVPKWPSHTQSVERCVKMVTEAAGHVYSHERREACGRGRCFTASKFQKLNL</sequence>
<feature type="compositionally biased region" description="Low complexity" evidence="2">
    <location>
        <begin position="66"/>
        <end position="80"/>
    </location>
</feature>
<feature type="compositionally biased region" description="Low complexity" evidence="2">
    <location>
        <begin position="88"/>
        <end position="97"/>
    </location>
</feature>
<feature type="compositionally biased region" description="Basic and acidic residues" evidence="2">
    <location>
        <begin position="260"/>
        <end position="275"/>
    </location>
</feature>
<organism evidence="3 4">
    <name type="scientific">Homarus americanus</name>
    <name type="common">American lobster</name>
    <dbReference type="NCBI Taxonomy" id="6706"/>
    <lineage>
        <taxon>Eukaryota</taxon>
        <taxon>Metazoa</taxon>
        <taxon>Ecdysozoa</taxon>
        <taxon>Arthropoda</taxon>
        <taxon>Crustacea</taxon>
        <taxon>Multicrustacea</taxon>
        <taxon>Malacostraca</taxon>
        <taxon>Eumalacostraca</taxon>
        <taxon>Eucarida</taxon>
        <taxon>Decapoda</taxon>
        <taxon>Pleocyemata</taxon>
        <taxon>Astacidea</taxon>
        <taxon>Nephropoidea</taxon>
        <taxon>Nephropidae</taxon>
        <taxon>Homarus</taxon>
    </lineage>
</organism>
<feature type="compositionally biased region" description="Pro residues" evidence="2">
    <location>
        <begin position="34"/>
        <end position="49"/>
    </location>
</feature>
<evidence type="ECO:0000313" key="3">
    <source>
        <dbReference type="EMBL" id="KAG7172685.1"/>
    </source>
</evidence>
<feature type="compositionally biased region" description="Pro residues" evidence="2">
    <location>
        <begin position="149"/>
        <end position="197"/>
    </location>
</feature>
<feature type="compositionally biased region" description="Pro residues" evidence="2">
    <location>
        <begin position="98"/>
        <end position="108"/>
    </location>
</feature>
<protein>
    <submittedName>
        <fullName evidence="3">Uncharacterized protein</fullName>
    </submittedName>
</protein>
<feature type="region of interest" description="Disordered" evidence="2">
    <location>
        <begin position="1"/>
        <end position="53"/>
    </location>
</feature>
<evidence type="ECO:0000256" key="2">
    <source>
        <dbReference type="SAM" id="MobiDB-lite"/>
    </source>
</evidence>
<feature type="compositionally biased region" description="Low complexity" evidence="2">
    <location>
        <begin position="139"/>
        <end position="148"/>
    </location>
</feature>
<comment type="caution">
    <text evidence="3">The sequence shown here is derived from an EMBL/GenBank/DDBJ whole genome shotgun (WGS) entry which is preliminary data.</text>
</comment>
<feature type="region of interest" description="Disordered" evidence="2">
    <location>
        <begin position="66"/>
        <end position="127"/>
    </location>
</feature>
<feature type="compositionally biased region" description="Low complexity" evidence="2">
    <location>
        <begin position="216"/>
        <end position="229"/>
    </location>
</feature>
<dbReference type="Proteomes" id="UP000747542">
    <property type="component" value="Unassembled WGS sequence"/>
</dbReference>
<feature type="compositionally biased region" description="Low complexity" evidence="2">
    <location>
        <begin position="109"/>
        <end position="118"/>
    </location>
</feature>
<accession>A0A8J5N3R3</accession>
<feature type="compositionally biased region" description="Low complexity" evidence="2">
    <location>
        <begin position="13"/>
        <end position="33"/>
    </location>
</feature>
<dbReference type="AlphaFoldDB" id="A0A8J5N3R3"/>
<feature type="region of interest" description="Disordered" evidence="2">
    <location>
        <begin position="139"/>
        <end position="235"/>
    </location>
</feature>
<evidence type="ECO:0000256" key="1">
    <source>
        <dbReference type="SAM" id="Coils"/>
    </source>
</evidence>
<keyword evidence="4" id="KW-1185">Reference proteome</keyword>
<dbReference type="EMBL" id="JAHLQT010010484">
    <property type="protein sequence ID" value="KAG7172685.1"/>
    <property type="molecule type" value="Genomic_DNA"/>
</dbReference>
<dbReference type="PANTHER" id="PTHR46409:SF1">
    <property type="entry name" value="HTH PSQ-TYPE DOMAIN-CONTAINING PROTEIN"/>
    <property type="match status" value="1"/>
</dbReference>